<dbReference type="InterPro" id="IPR027417">
    <property type="entry name" value="P-loop_NTPase"/>
</dbReference>
<dbReference type="Pfam" id="PF02534">
    <property type="entry name" value="T4SS-DNA_transf"/>
    <property type="match status" value="1"/>
</dbReference>
<dbReference type="Gene3D" id="3.40.50.300">
    <property type="entry name" value="P-loop containing nucleotide triphosphate hydrolases"/>
    <property type="match status" value="2"/>
</dbReference>
<dbReference type="CDD" id="cd01127">
    <property type="entry name" value="TrwB_TraG_TraD_VirD4"/>
    <property type="match status" value="1"/>
</dbReference>
<evidence type="ECO:0000256" key="4">
    <source>
        <dbReference type="ARBA" id="ARBA00022692"/>
    </source>
</evidence>
<evidence type="ECO:0000313" key="14">
    <source>
        <dbReference type="Proteomes" id="UP000284024"/>
    </source>
</evidence>
<keyword evidence="3" id="KW-1003">Cell membrane</keyword>
<comment type="subcellular location">
    <subcellularLocation>
        <location evidence="1">Cell membrane</location>
        <topology evidence="1">Multi-pass membrane protein</topology>
    </subcellularLocation>
</comment>
<keyword evidence="4" id="KW-0812">Transmembrane</keyword>
<evidence type="ECO:0000256" key="2">
    <source>
        <dbReference type="ARBA" id="ARBA00008806"/>
    </source>
</evidence>
<keyword evidence="5" id="KW-1133">Transmembrane helix</keyword>
<dbReference type="GO" id="GO:0005886">
    <property type="term" value="C:plasma membrane"/>
    <property type="evidence" value="ECO:0007669"/>
    <property type="project" value="UniProtKB-SubCell"/>
</dbReference>
<evidence type="ECO:0000313" key="11">
    <source>
        <dbReference type="EMBL" id="RHH20381.1"/>
    </source>
</evidence>
<protein>
    <submittedName>
        <fullName evidence="8">Type IV secretory system conjugative DNA transfer family protein</fullName>
    </submittedName>
</protein>
<sequence length="577" mass="65899">MAAVVLLLALTVLVIWRGKDNPLHDERNFEISDQGTYGTAGFMGTQEQKEILQADRGMEHIKGIIFGRELSNGNILSLPVDSRLNRNIAVCGSQGSMKSRAFARVMALQCVRRGESMYITDPKSELYEDLCAYLKEEGYVVKQLNLIQLTHSDAWNCLAEIEDGELIDVFCDVVIRNTTDKFDHFYDNVEMDLLKALCLYVFEEYPQEQKTFPEAYKLLLNKSVEMLDSIFERLPTDHPAKGPYQLFSKAEKVKGNAVLGLGTRLQILQNKMVQQITSHTDIDLSLPGKQKCAYFCITSDQDSTYDMLATLFTSFLSIKLVRLADRTEERVLPVPVSFILDEFPNIGVVPDFKKKLATARSRRIGMSILFQNIPQLQNRYPDNQWEEILGGCDFSIFLGCNDMTTATYYSDRTGEITVSVASIRKNFFTIRATDYVPEYSESRSIGKRQLLLPDEILRYPLDQGILIIRGHNVLRFKKMDYTEHADAGKLKMEKVVDHIPDWYRKWEKQQQEFQILDEQVYEASAPLEKNESPIKENDVQEPLTVNGAVQKTKNKKRTSTGNTVMKVDDLFVKKSKG</sequence>
<evidence type="ECO:0000256" key="6">
    <source>
        <dbReference type="ARBA" id="ARBA00023136"/>
    </source>
</evidence>
<evidence type="ECO:0000256" key="1">
    <source>
        <dbReference type="ARBA" id="ARBA00004651"/>
    </source>
</evidence>
<dbReference type="Proteomes" id="UP000265808">
    <property type="component" value="Unassembled WGS sequence"/>
</dbReference>
<feature type="compositionally biased region" description="Basic and acidic residues" evidence="7">
    <location>
        <begin position="529"/>
        <end position="538"/>
    </location>
</feature>
<evidence type="ECO:0000313" key="9">
    <source>
        <dbReference type="EMBL" id="RHC10454.1"/>
    </source>
</evidence>
<dbReference type="EMBL" id="QSHL01000001">
    <property type="protein sequence ID" value="RHC10454.1"/>
    <property type="molecule type" value="Genomic_DNA"/>
</dbReference>
<dbReference type="SUPFAM" id="SSF52540">
    <property type="entry name" value="P-loop containing nucleoside triphosphate hydrolases"/>
    <property type="match status" value="1"/>
</dbReference>
<comment type="similarity">
    <text evidence="2">Belongs to the VirD4/TraG family.</text>
</comment>
<dbReference type="EMBL" id="QSUB01000001">
    <property type="protein sequence ID" value="RGN07983.1"/>
    <property type="molecule type" value="Genomic_DNA"/>
</dbReference>
<evidence type="ECO:0000313" key="13">
    <source>
        <dbReference type="Proteomes" id="UP000265808"/>
    </source>
</evidence>
<dbReference type="EMBL" id="QRJH01000002">
    <property type="protein sequence ID" value="RHH20381.1"/>
    <property type="molecule type" value="Genomic_DNA"/>
</dbReference>
<accession>A0A396A646</accession>
<feature type="region of interest" description="Disordered" evidence="7">
    <location>
        <begin position="529"/>
        <end position="560"/>
    </location>
</feature>
<dbReference type="PANTHER" id="PTHR37937">
    <property type="entry name" value="CONJUGATIVE TRANSFER: DNA TRANSPORT"/>
    <property type="match status" value="1"/>
</dbReference>
<proteinExistence type="inferred from homology"/>
<organism evidence="8 12">
    <name type="scientific">Blautia obeum</name>
    <dbReference type="NCBI Taxonomy" id="40520"/>
    <lineage>
        <taxon>Bacteria</taxon>
        <taxon>Bacillati</taxon>
        <taxon>Bacillota</taxon>
        <taxon>Clostridia</taxon>
        <taxon>Lachnospirales</taxon>
        <taxon>Lachnospiraceae</taxon>
        <taxon>Blautia</taxon>
    </lineage>
</organism>
<evidence type="ECO:0000313" key="10">
    <source>
        <dbReference type="EMBL" id="RHE14176.1"/>
    </source>
</evidence>
<evidence type="ECO:0000313" key="15">
    <source>
        <dbReference type="Proteomes" id="UP000284644"/>
    </source>
</evidence>
<dbReference type="InterPro" id="IPR051539">
    <property type="entry name" value="T4SS-coupling_protein"/>
</dbReference>
<dbReference type="AlphaFoldDB" id="A0A396A646"/>
<comment type="caution">
    <text evidence="8">The sequence shown here is derived from an EMBL/GenBank/DDBJ whole genome shotgun (WGS) entry which is preliminary data.</text>
</comment>
<dbReference type="EMBL" id="QSJW01000003">
    <property type="protein sequence ID" value="RHE14176.1"/>
    <property type="molecule type" value="Genomic_DNA"/>
</dbReference>
<dbReference type="PANTHER" id="PTHR37937:SF1">
    <property type="entry name" value="CONJUGATIVE TRANSFER: DNA TRANSPORT"/>
    <property type="match status" value="1"/>
</dbReference>
<dbReference type="Proteomes" id="UP000284644">
    <property type="component" value="Unassembled WGS sequence"/>
</dbReference>
<evidence type="ECO:0000256" key="3">
    <source>
        <dbReference type="ARBA" id="ARBA00022475"/>
    </source>
</evidence>
<evidence type="ECO:0000256" key="5">
    <source>
        <dbReference type="ARBA" id="ARBA00022989"/>
    </source>
</evidence>
<keyword evidence="6" id="KW-0472">Membrane</keyword>
<evidence type="ECO:0000313" key="12">
    <source>
        <dbReference type="Proteomes" id="UP000261222"/>
    </source>
</evidence>
<dbReference type="Proteomes" id="UP000261222">
    <property type="component" value="Unassembled WGS sequence"/>
</dbReference>
<reference evidence="12 13" key="1">
    <citation type="submission" date="2018-08" db="EMBL/GenBank/DDBJ databases">
        <title>A genome reference for cultivated species of the human gut microbiota.</title>
        <authorList>
            <person name="Zou Y."/>
            <person name="Xue W."/>
            <person name="Luo G."/>
        </authorList>
    </citation>
    <scope>NUCLEOTIDE SEQUENCE [LARGE SCALE GENOMIC DNA]</scope>
    <source>
        <strain evidence="11 14">AM18-2AC</strain>
        <strain evidence="10 15">AM29-25AC</strain>
        <strain evidence="9 13">AM37-4AC</strain>
        <strain evidence="8 12">OM06-11AA</strain>
    </source>
</reference>
<gene>
    <name evidence="11" type="ORF">DW222_03420</name>
    <name evidence="10" type="ORF">DW767_06300</name>
    <name evidence="9" type="ORF">DW859_03085</name>
    <name evidence="8" type="ORF">DXB81_03920</name>
</gene>
<name>A0A396A646_9FIRM</name>
<dbReference type="Proteomes" id="UP000284024">
    <property type="component" value="Unassembled WGS sequence"/>
</dbReference>
<dbReference type="NCBIfam" id="NF045973">
    <property type="entry name" value="conju_CD1115"/>
    <property type="match status" value="1"/>
</dbReference>
<evidence type="ECO:0000313" key="8">
    <source>
        <dbReference type="EMBL" id="RGN07983.1"/>
    </source>
</evidence>
<dbReference type="InterPro" id="IPR003688">
    <property type="entry name" value="TraG/VirD4"/>
</dbReference>
<evidence type="ECO:0000256" key="7">
    <source>
        <dbReference type="SAM" id="MobiDB-lite"/>
    </source>
</evidence>